<dbReference type="Gene3D" id="1.50.10.10">
    <property type="match status" value="1"/>
</dbReference>
<keyword evidence="2" id="KW-0378">Hydrolase</keyword>
<reference evidence="7 8" key="1">
    <citation type="submission" date="2019-10" db="EMBL/GenBank/DDBJ databases">
        <title>Dictyobacter vulcani sp. nov., within the class Ktedonobacteria, isolated from soil of volcanic Mt. Zao.</title>
        <authorList>
            <person name="Zheng Y."/>
            <person name="Wang C.M."/>
            <person name="Sakai Y."/>
            <person name="Abe K."/>
            <person name="Yokota A."/>
            <person name="Yabe S."/>
        </authorList>
    </citation>
    <scope>NUCLEOTIDE SEQUENCE [LARGE SCALE GENOMIC DNA]</scope>
    <source>
        <strain evidence="7 8">W12</strain>
    </source>
</reference>
<dbReference type="CDD" id="cd04081">
    <property type="entry name" value="CBM35_galactosidase-like"/>
    <property type="match status" value="1"/>
</dbReference>
<evidence type="ECO:0000256" key="5">
    <source>
        <dbReference type="SAM" id="Phobius"/>
    </source>
</evidence>
<dbReference type="PROSITE" id="PS51175">
    <property type="entry name" value="CBM6"/>
    <property type="match status" value="1"/>
</dbReference>
<comment type="caution">
    <text evidence="7">The sequence shown here is derived from an EMBL/GenBank/DDBJ whole genome shotgun (WGS) entry which is preliminary data.</text>
</comment>
<accession>A0A5J4KU28</accession>
<dbReference type="AlphaFoldDB" id="A0A5J4KU28"/>
<protein>
    <recommendedName>
        <fullName evidence="6">CBM6 domain-containing protein</fullName>
    </recommendedName>
</protein>
<dbReference type="Proteomes" id="UP000326912">
    <property type="component" value="Unassembled WGS sequence"/>
</dbReference>
<dbReference type="RefSeq" id="WP_198925361.1">
    <property type="nucleotide sequence ID" value="NZ_BKZW01000002.1"/>
</dbReference>
<keyword evidence="5" id="KW-0812">Transmembrane</keyword>
<evidence type="ECO:0000256" key="3">
    <source>
        <dbReference type="ARBA" id="ARBA00023295"/>
    </source>
</evidence>
<dbReference type="GO" id="GO:0030246">
    <property type="term" value="F:carbohydrate binding"/>
    <property type="evidence" value="ECO:0007669"/>
    <property type="project" value="InterPro"/>
</dbReference>
<evidence type="ECO:0000259" key="6">
    <source>
        <dbReference type="PROSITE" id="PS51175"/>
    </source>
</evidence>
<dbReference type="PRINTS" id="PR00735">
    <property type="entry name" value="GLHYDRLASE8"/>
</dbReference>
<feature type="domain" description="CBM6" evidence="6">
    <location>
        <begin position="478"/>
        <end position="602"/>
    </location>
</feature>
<dbReference type="InterPro" id="IPR005084">
    <property type="entry name" value="CBM6"/>
</dbReference>
<dbReference type="SUPFAM" id="SSF49785">
    <property type="entry name" value="Galactose-binding domain-like"/>
    <property type="match status" value="1"/>
</dbReference>
<proteinExistence type="inferred from homology"/>
<dbReference type="GO" id="GO:0005975">
    <property type="term" value="P:carbohydrate metabolic process"/>
    <property type="evidence" value="ECO:0007669"/>
    <property type="project" value="InterPro"/>
</dbReference>
<dbReference type="SUPFAM" id="SSF48208">
    <property type="entry name" value="Six-hairpin glycosidases"/>
    <property type="match status" value="1"/>
</dbReference>
<keyword evidence="5" id="KW-0472">Membrane</keyword>
<keyword evidence="8" id="KW-1185">Reference proteome</keyword>
<dbReference type="GO" id="GO:0004553">
    <property type="term" value="F:hydrolase activity, hydrolyzing O-glycosyl compounds"/>
    <property type="evidence" value="ECO:0007669"/>
    <property type="project" value="InterPro"/>
</dbReference>
<comment type="similarity">
    <text evidence="1">Belongs to the glycosyl hydrolase 8 (cellulase D) family.</text>
</comment>
<evidence type="ECO:0000256" key="4">
    <source>
        <dbReference type="SAM" id="MobiDB-lite"/>
    </source>
</evidence>
<organism evidence="7 8">
    <name type="scientific">Dictyobacter vulcani</name>
    <dbReference type="NCBI Taxonomy" id="2607529"/>
    <lineage>
        <taxon>Bacteria</taxon>
        <taxon>Bacillati</taxon>
        <taxon>Chloroflexota</taxon>
        <taxon>Ktedonobacteria</taxon>
        <taxon>Ktedonobacterales</taxon>
        <taxon>Dictyobacteraceae</taxon>
        <taxon>Dictyobacter</taxon>
    </lineage>
</organism>
<dbReference type="EMBL" id="BKZW01000002">
    <property type="protein sequence ID" value="GER89559.1"/>
    <property type="molecule type" value="Genomic_DNA"/>
</dbReference>
<sequence>MQYIYKKSLLSRALNIGKIILVCFILTSVISSSLNPLYNFDTFDIFNPDAMMNTNATIHPPMAGAYASGHYRNLFAELGYSNSTIQQKLENVWQQLFYGNDDDQRVYYPAGSDMAYIKDIGNGDVRSEGMSYGLMIAVQLNKQDEFNRLWKWARTYMYHDSGDHKGYFAWQCTTSGSVMDHNAASDGDEWFAMSLFFAAGRWGNGAGIYNYQTEAQGILHNMLHHGTINSVTNMFDATQKQVVFVPYANGATFTDPSYHLPAYYQLWSLWSKEDQQFWADTANTSRAFFKTAANPDTGLMPDYADFTGQPHNDGGHGDLRFDAWRVASNIGVDYSWFAADPWQKEQSDRLQSFFMKEGMKTYANQYSVSGSPLSSDHSTGLVAMNAVASLAATKSQAWKFVDALWHTPVPSGKWRYYDGMLYTLALLEVSGNFRIYAPPGEAQNNPQPIPTTPEATPTATVDKHTPKQTPTPASGSQIAVEAELASNSLSGGARAVACSACSGGQKITGIGKGGTLLFNSFKVDAAGDYTLSINYINADTSPRQISMSLNYGSPVTITFPGKGNANTIGTAQVKVHMQTGYNSIKFYNDSATGPDLDRIAIHP</sequence>
<dbReference type="Gene3D" id="2.60.120.260">
    <property type="entry name" value="Galactose-binding domain-like"/>
    <property type="match status" value="1"/>
</dbReference>
<evidence type="ECO:0000313" key="8">
    <source>
        <dbReference type="Proteomes" id="UP000326912"/>
    </source>
</evidence>
<dbReference type="InterPro" id="IPR008928">
    <property type="entry name" value="6-hairpin_glycosidase_sf"/>
</dbReference>
<dbReference type="InterPro" id="IPR002037">
    <property type="entry name" value="Glyco_hydro_8"/>
</dbReference>
<name>A0A5J4KU28_9CHLR</name>
<dbReference type="InterPro" id="IPR008979">
    <property type="entry name" value="Galactose-bd-like_sf"/>
</dbReference>
<gene>
    <name evidence="7" type="ORF">KDW_37210</name>
</gene>
<evidence type="ECO:0000256" key="2">
    <source>
        <dbReference type="ARBA" id="ARBA00022801"/>
    </source>
</evidence>
<dbReference type="Pfam" id="PF01270">
    <property type="entry name" value="Glyco_hydro_8"/>
    <property type="match status" value="1"/>
</dbReference>
<keyword evidence="3" id="KW-0326">Glycosidase</keyword>
<keyword evidence="5" id="KW-1133">Transmembrane helix</keyword>
<feature type="transmembrane region" description="Helical" evidence="5">
    <location>
        <begin position="12"/>
        <end position="30"/>
    </location>
</feature>
<evidence type="ECO:0000256" key="1">
    <source>
        <dbReference type="ARBA" id="ARBA00009209"/>
    </source>
</evidence>
<dbReference type="InterPro" id="IPR012341">
    <property type="entry name" value="6hp_glycosidase-like_sf"/>
</dbReference>
<evidence type="ECO:0000313" key="7">
    <source>
        <dbReference type="EMBL" id="GER89559.1"/>
    </source>
</evidence>
<feature type="region of interest" description="Disordered" evidence="4">
    <location>
        <begin position="438"/>
        <end position="475"/>
    </location>
</feature>